<dbReference type="GO" id="GO:0016853">
    <property type="term" value="F:isomerase activity"/>
    <property type="evidence" value="ECO:0007669"/>
    <property type="project" value="UniProtKB-KW"/>
</dbReference>
<comment type="cofactor">
    <cofactor evidence="1">
        <name>adenosylcob(III)alamin</name>
        <dbReference type="ChEBI" id="CHEBI:18408"/>
    </cofactor>
</comment>
<evidence type="ECO:0000256" key="2">
    <source>
        <dbReference type="ARBA" id="ARBA00022628"/>
    </source>
</evidence>
<accession>F7YTU8</accession>
<keyword evidence="4" id="KW-0170">Cobalt</keyword>
<dbReference type="STRING" id="688269.Theth_1329"/>
<evidence type="ECO:0000256" key="3">
    <source>
        <dbReference type="ARBA" id="ARBA00023235"/>
    </source>
</evidence>
<name>F7YTU8_9THEM</name>
<dbReference type="SUPFAM" id="SSF52242">
    <property type="entry name" value="Cobalamin (vitamin B12)-binding domain"/>
    <property type="match status" value="1"/>
</dbReference>
<evidence type="ECO:0000259" key="5">
    <source>
        <dbReference type="PROSITE" id="PS51332"/>
    </source>
</evidence>
<reference evidence="6 7" key="1">
    <citation type="submission" date="2010-11" db="EMBL/GenBank/DDBJ databases">
        <title>The complete genome of Thermotoga thermarum DSM 5069.</title>
        <authorList>
            <consortium name="US DOE Joint Genome Institute (JGI-PGF)"/>
            <person name="Lucas S."/>
            <person name="Copeland A."/>
            <person name="Lapidus A."/>
            <person name="Bruce D."/>
            <person name="Goodwin L."/>
            <person name="Pitluck S."/>
            <person name="Kyrpides N."/>
            <person name="Mavromatis K."/>
            <person name="Ivanova N."/>
            <person name="Zeytun A."/>
            <person name="Brettin T."/>
            <person name="Detter J.C."/>
            <person name="Tapia R."/>
            <person name="Han C."/>
            <person name="Land M."/>
            <person name="Hauser L."/>
            <person name="Markowitz V."/>
            <person name="Cheng J.-F."/>
            <person name="Hugenholtz P."/>
            <person name="Woyke T."/>
            <person name="Wu D."/>
            <person name="Spring S."/>
            <person name="Schroeder M."/>
            <person name="Brambilla E."/>
            <person name="Klenk H.-P."/>
            <person name="Eisen J.A."/>
        </authorList>
    </citation>
    <scope>NUCLEOTIDE SEQUENCE [LARGE SCALE GENOMIC DNA]</scope>
    <source>
        <strain evidence="6 7">DSM 5069</strain>
    </source>
</reference>
<dbReference type="OrthoDB" id="9782063at2"/>
<keyword evidence="2" id="KW-0846">Cobalamin</keyword>
<sequence length="592" mass="65942">MKIVLVPLDPVHDVAVKILRRIFSERGHDVVLLPPDMKLEEVVEICLKENPDYIMVSRTVGYNAAEILGRFIDLIDAAGLRKKCKVVVGGKAVTPQLAAELGYDAGFGEKTKWEEVIEFVEGRTVEKKEEIVKKKKFDITQGYSYKVKDSAFEELLEKITSQILNWAERRTSPGVERAKIRERIFEGEDLTQDYLKLSDDLVREFYKNNVLPKHVRLISQDEYERFKENLMKVKIEPKSLRHVGEKPLVFVQYGTGCPFMDAMHIKVSEAWGADGVLHFDPSWGARCEGFLSGLLAHEEDGSIITFENLKIIKSVLEESTLWCVRAHRGLNTPETVVLAAKAGADLTKINMVYGSLNGGTDPERLTVDGVYAIKLAARYGMPFDIPTNEELGGVPAHKAFAGMLVVAYLGVKLGAKPILKPLFCYSPDVMINKYMEDNYIDYNAGKVFALRDIIDAPIWPGEPIGFMTHTEDRVQSAMTTALHAALAKSLNLDAITIASTDEAYARGAITSSARIDTLRAVAEAFRFFGQASIEPTKQAFEDAEMIKQGIYDTLKKVAERGDFVASLYEGLFGTREEGANPGRNGRGTVRLC</sequence>
<dbReference type="InterPro" id="IPR016176">
    <property type="entry name" value="Cbl-dep_enz_cat"/>
</dbReference>
<dbReference type="PROSITE" id="PS51332">
    <property type="entry name" value="B12_BINDING"/>
    <property type="match status" value="1"/>
</dbReference>
<dbReference type="CDD" id="cd02065">
    <property type="entry name" value="B12-binding_like"/>
    <property type="match status" value="1"/>
</dbReference>
<organism evidence="6 7">
    <name type="scientific">Pseudothermotoga thermarum DSM 5069</name>
    <dbReference type="NCBI Taxonomy" id="688269"/>
    <lineage>
        <taxon>Bacteria</taxon>
        <taxon>Thermotogati</taxon>
        <taxon>Thermotogota</taxon>
        <taxon>Thermotogae</taxon>
        <taxon>Thermotogales</taxon>
        <taxon>Thermotogaceae</taxon>
        <taxon>Pseudothermotoga</taxon>
    </lineage>
</organism>
<dbReference type="EMBL" id="CP002351">
    <property type="protein sequence ID" value="AEH51393.1"/>
    <property type="molecule type" value="Genomic_DNA"/>
</dbReference>
<dbReference type="GO" id="GO:0031419">
    <property type="term" value="F:cobalamin binding"/>
    <property type="evidence" value="ECO:0007669"/>
    <property type="project" value="UniProtKB-KW"/>
</dbReference>
<protein>
    <submittedName>
        <fullName evidence="6">Cobalamin B12-binding domain protein</fullName>
    </submittedName>
</protein>
<dbReference type="Proteomes" id="UP000006804">
    <property type="component" value="Chromosome"/>
</dbReference>
<dbReference type="SUPFAM" id="SSF51703">
    <property type="entry name" value="Cobalamin (vitamin B12)-dependent enzymes"/>
    <property type="match status" value="1"/>
</dbReference>
<evidence type="ECO:0000313" key="6">
    <source>
        <dbReference type="EMBL" id="AEH51393.1"/>
    </source>
</evidence>
<proteinExistence type="predicted"/>
<dbReference type="eggNOG" id="COG2185">
    <property type="taxonomic scope" value="Bacteria"/>
</dbReference>
<feature type="domain" description="B12-binding" evidence="5">
    <location>
        <begin position="1"/>
        <end position="127"/>
    </location>
</feature>
<evidence type="ECO:0000256" key="4">
    <source>
        <dbReference type="ARBA" id="ARBA00023285"/>
    </source>
</evidence>
<dbReference type="InterPro" id="IPR037086">
    <property type="entry name" value="Lys-AminoMut_asu_sf"/>
</dbReference>
<dbReference type="Gene3D" id="3.20.20.440">
    <property type="entry name" value="D-Lysine 5,6-aminomutase alpha subunit"/>
    <property type="match status" value="1"/>
</dbReference>
<dbReference type="KEGG" id="tta:Theth_1329"/>
<evidence type="ECO:0000313" key="7">
    <source>
        <dbReference type="Proteomes" id="UP000006804"/>
    </source>
</evidence>
<dbReference type="InterPro" id="IPR006158">
    <property type="entry name" value="Cobalamin-bd"/>
</dbReference>
<dbReference type="AlphaFoldDB" id="F7YTU8"/>
<dbReference type="RefSeq" id="WP_013932609.1">
    <property type="nucleotide sequence ID" value="NC_015707.1"/>
</dbReference>
<gene>
    <name evidence="6" type="ORF">Theth_1329</name>
</gene>
<dbReference type="Gene3D" id="3.40.50.280">
    <property type="entry name" value="Cobalamin-binding domain"/>
    <property type="match status" value="1"/>
</dbReference>
<keyword evidence="7" id="KW-1185">Reference proteome</keyword>
<dbReference type="Pfam" id="PF02310">
    <property type="entry name" value="B12-binding"/>
    <property type="match status" value="1"/>
</dbReference>
<dbReference type="PATRIC" id="fig|688269.3.peg.1368"/>
<dbReference type="HOGENOM" id="CLU_445964_0_0_0"/>
<dbReference type="InterPro" id="IPR036724">
    <property type="entry name" value="Cobalamin-bd_sf"/>
</dbReference>
<dbReference type="GO" id="GO:0046872">
    <property type="term" value="F:metal ion binding"/>
    <property type="evidence" value="ECO:0007669"/>
    <property type="project" value="InterPro"/>
</dbReference>
<evidence type="ECO:0000256" key="1">
    <source>
        <dbReference type="ARBA" id="ARBA00001922"/>
    </source>
</evidence>
<keyword evidence="3" id="KW-0413">Isomerase</keyword>